<sequence>MTHVIACIDDSQAAVAVCDYAIWSSQRMDATLKFLHVLDHQQYPAPVDLSGNIGLGSREHLLEALAELDEVRGKLGREHGQHLLDAAKQRARDAGIEKPHCCQRHGDLTESVKELEDKTRLLIMGRQGESSENAASHVGSHIENVVRTLSRPILVTPRQFVNPERFLIAYDGSATSRKCVEMIANSPLLKGLECHLLMASQKTEEVIEHLGWAEKQLHSAGFQVASNIMPGDVEDTILDYCSKQNMHLLAMGAYGHSRIRQLLVGSTTTSILARATIPLLLLR</sequence>
<dbReference type="InterPro" id="IPR006015">
    <property type="entry name" value="Universal_stress_UspA"/>
</dbReference>
<evidence type="ECO:0000313" key="3">
    <source>
        <dbReference type="EMBL" id="MDR7089794.1"/>
    </source>
</evidence>
<dbReference type="PANTHER" id="PTHR46268:SF6">
    <property type="entry name" value="UNIVERSAL STRESS PROTEIN UP12"/>
    <property type="match status" value="1"/>
</dbReference>
<dbReference type="InterPro" id="IPR006016">
    <property type="entry name" value="UspA"/>
</dbReference>
<dbReference type="EMBL" id="JAVDVX010000003">
    <property type="protein sequence ID" value="MDR7089794.1"/>
    <property type="molecule type" value="Genomic_DNA"/>
</dbReference>
<name>A0ABU1UX74_9GAMM</name>
<dbReference type="Gene3D" id="3.40.50.12370">
    <property type="match status" value="1"/>
</dbReference>
<keyword evidence="4" id="KW-1185">Reference proteome</keyword>
<dbReference type="SUPFAM" id="SSF52402">
    <property type="entry name" value="Adenine nucleotide alpha hydrolases-like"/>
    <property type="match status" value="2"/>
</dbReference>
<organism evidence="3 4">
    <name type="scientific">Cellvibrio fibrivorans</name>
    <dbReference type="NCBI Taxonomy" id="126350"/>
    <lineage>
        <taxon>Bacteria</taxon>
        <taxon>Pseudomonadati</taxon>
        <taxon>Pseudomonadota</taxon>
        <taxon>Gammaproteobacteria</taxon>
        <taxon>Cellvibrionales</taxon>
        <taxon>Cellvibrionaceae</taxon>
        <taxon>Cellvibrio</taxon>
    </lineage>
</organism>
<dbReference type="Proteomes" id="UP001253595">
    <property type="component" value="Unassembled WGS sequence"/>
</dbReference>
<reference evidence="3 4" key="1">
    <citation type="submission" date="2023-07" db="EMBL/GenBank/DDBJ databases">
        <title>Sorghum-associated microbial communities from plants grown in Nebraska, USA.</title>
        <authorList>
            <person name="Schachtman D."/>
        </authorList>
    </citation>
    <scope>NUCLEOTIDE SEQUENCE [LARGE SCALE GENOMIC DNA]</scope>
    <source>
        <strain evidence="3 4">BE190</strain>
    </source>
</reference>
<feature type="domain" description="UspA" evidence="2">
    <location>
        <begin position="209"/>
        <end position="283"/>
    </location>
</feature>
<accession>A0ABU1UX74</accession>
<evidence type="ECO:0000256" key="1">
    <source>
        <dbReference type="ARBA" id="ARBA00008791"/>
    </source>
</evidence>
<comment type="caution">
    <text evidence="3">The sequence shown here is derived from an EMBL/GenBank/DDBJ whole genome shotgun (WGS) entry which is preliminary data.</text>
</comment>
<dbReference type="PRINTS" id="PR01438">
    <property type="entry name" value="UNVRSLSTRESS"/>
</dbReference>
<protein>
    <submittedName>
        <fullName evidence="3">Nucleotide-binding universal stress UspA family protein</fullName>
    </submittedName>
</protein>
<dbReference type="CDD" id="cd00293">
    <property type="entry name" value="USP-like"/>
    <property type="match status" value="2"/>
</dbReference>
<comment type="similarity">
    <text evidence="1">Belongs to the universal stress protein A family.</text>
</comment>
<evidence type="ECO:0000259" key="2">
    <source>
        <dbReference type="Pfam" id="PF00582"/>
    </source>
</evidence>
<proteinExistence type="inferred from homology"/>
<evidence type="ECO:0000313" key="4">
    <source>
        <dbReference type="Proteomes" id="UP001253595"/>
    </source>
</evidence>
<gene>
    <name evidence="3" type="ORF">J2X05_001816</name>
</gene>
<dbReference type="RefSeq" id="WP_310071489.1">
    <property type="nucleotide sequence ID" value="NZ_JAVDVX010000003.1"/>
</dbReference>
<dbReference type="PANTHER" id="PTHR46268">
    <property type="entry name" value="STRESS RESPONSE PROTEIN NHAX"/>
    <property type="match status" value="1"/>
</dbReference>
<feature type="domain" description="UspA" evidence="2">
    <location>
        <begin position="2"/>
        <end position="157"/>
    </location>
</feature>
<dbReference type="Pfam" id="PF00582">
    <property type="entry name" value="Usp"/>
    <property type="match status" value="2"/>
</dbReference>